<feature type="compositionally biased region" description="Basic and acidic residues" evidence="2">
    <location>
        <begin position="1"/>
        <end position="14"/>
    </location>
</feature>
<feature type="region of interest" description="Disordered" evidence="2">
    <location>
        <begin position="1"/>
        <end position="23"/>
    </location>
</feature>
<gene>
    <name evidence="3" type="ORF">PENNAL_c0258G08313</name>
</gene>
<evidence type="ECO:0000313" key="4">
    <source>
        <dbReference type="Proteomes" id="UP000191691"/>
    </source>
</evidence>
<comment type="caution">
    <text evidence="3">The sequence shown here is derived from an EMBL/GenBank/DDBJ whole genome shotgun (WGS) entry which is preliminary data.</text>
</comment>
<keyword evidence="1" id="KW-0175">Coiled coil</keyword>
<organism evidence="3 4">
    <name type="scientific">Penicillium nalgiovense</name>
    <dbReference type="NCBI Taxonomy" id="60175"/>
    <lineage>
        <taxon>Eukaryota</taxon>
        <taxon>Fungi</taxon>
        <taxon>Dikarya</taxon>
        <taxon>Ascomycota</taxon>
        <taxon>Pezizomycotina</taxon>
        <taxon>Eurotiomycetes</taxon>
        <taxon>Eurotiomycetidae</taxon>
        <taxon>Eurotiales</taxon>
        <taxon>Aspergillaceae</taxon>
        <taxon>Penicillium</taxon>
    </lineage>
</organism>
<proteinExistence type="predicted"/>
<feature type="coiled-coil region" evidence="1">
    <location>
        <begin position="42"/>
        <end position="85"/>
    </location>
</feature>
<dbReference type="EMBL" id="MOOB01000258">
    <property type="protein sequence ID" value="OQE62859.1"/>
    <property type="molecule type" value="Genomic_DNA"/>
</dbReference>
<sequence>MSPEEKERRNHDSSAETPPPIQAPWARLTESLEPNPSQSQPADELDTEISEAQAQLANLIRQRRLIELQQQVSDEQVALEVARKRLAATSSKGRSPTVSTAVNCCYSEV</sequence>
<keyword evidence="4" id="KW-1185">Reference proteome</keyword>
<name>A0A1V6WJ35_PENNA</name>
<evidence type="ECO:0000256" key="1">
    <source>
        <dbReference type="SAM" id="Coils"/>
    </source>
</evidence>
<dbReference type="Proteomes" id="UP000191691">
    <property type="component" value="Unassembled WGS sequence"/>
</dbReference>
<dbReference type="AlphaFoldDB" id="A0A1V6WJ35"/>
<protein>
    <submittedName>
        <fullName evidence="3">Uncharacterized protein</fullName>
    </submittedName>
</protein>
<reference evidence="4" key="1">
    <citation type="journal article" date="2017" name="Nat. Microbiol.">
        <title>Global analysis of biosynthetic gene clusters reveals vast potential of secondary metabolite production in Penicillium species.</title>
        <authorList>
            <person name="Nielsen J.C."/>
            <person name="Grijseels S."/>
            <person name="Prigent S."/>
            <person name="Ji B."/>
            <person name="Dainat J."/>
            <person name="Nielsen K.F."/>
            <person name="Frisvad J.C."/>
            <person name="Workman M."/>
            <person name="Nielsen J."/>
        </authorList>
    </citation>
    <scope>NUCLEOTIDE SEQUENCE [LARGE SCALE GENOMIC DNA]</scope>
    <source>
        <strain evidence="4">IBT 13039</strain>
    </source>
</reference>
<accession>A0A1V6WJ35</accession>
<evidence type="ECO:0000256" key="2">
    <source>
        <dbReference type="SAM" id="MobiDB-lite"/>
    </source>
</evidence>
<evidence type="ECO:0000313" key="3">
    <source>
        <dbReference type="EMBL" id="OQE62859.1"/>
    </source>
</evidence>